<dbReference type="Gene3D" id="3.40.50.1820">
    <property type="entry name" value="alpha/beta hydrolase"/>
    <property type="match status" value="1"/>
</dbReference>
<dbReference type="Proteomes" id="UP000035057">
    <property type="component" value="Unassembled WGS sequence"/>
</dbReference>
<keyword evidence="3" id="KW-1185">Reference proteome</keyword>
<organism evidence="2 3">
    <name type="scientific">Marinobacter nitratireducens</name>
    <dbReference type="NCBI Taxonomy" id="1137280"/>
    <lineage>
        <taxon>Bacteria</taxon>
        <taxon>Pseudomonadati</taxon>
        <taxon>Pseudomonadota</taxon>
        <taxon>Gammaproteobacteria</taxon>
        <taxon>Pseudomonadales</taxon>
        <taxon>Marinobacteraceae</taxon>
        <taxon>Marinobacter</taxon>
    </lineage>
</organism>
<evidence type="ECO:0000313" key="2">
    <source>
        <dbReference type="EMBL" id="KEF33080.1"/>
    </source>
</evidence>
<dbReference type="OrthoDB" id="9767934at2"/>
<evidence type="ECO:0000313" key="3">
    <source>
        <dbReference type="Proteomes" id="UP000035057"/>
    </source>
</evidence>
<dbReference type="PANTHER" id="PTHR36837:SF2">
    <property type="entry name" value="POLY(3-HYDROXYALKANOATE) POLYMERASE SUBUNIT PHAC"/>
    <property type="match status" value="1"/>
</dbReference>
<reference evidence="2 3" key="1">
    <citation type="submission" date="2012-12" db="EMBL/GenBank/DDBJ databases">
        <title>Genome assembly of Marinobacter sp. AK21.</title>
        <authorList>
            <person name="Khatri I."/>
            <person name="Kumar R."/>
            <person name="Vaidya B."/>
            <person name="Subramanian S."/>
            <person name="Pinnaka A."/>
        </authorList>
    </citation>
    <scope>NUCLEOTIDE SEQUENCE [LARGE SCALE GENOMIC DNA]</scope>
    <source>
        <strain evidence="2 3">AK21</strain>
    </source>
</reference>
<dbReference type="InterPro" id="IPR051321">
    <property type="entry name" value="PHA/PHB_synthase"/>
</dbReference>
<dbReference type="EMBL" id="ANIE01000001">
    <property type="protein sequence ID" value="KEF33080.1"/>
    <property type="molecule type" value="Genomic_DNA"/>
</dbReference>
<dbReference type="InterPro" id="IPR029058">
    <property type="entry name" value="AB_hydrolase_fold"/>
</dbReference>
<dbReference type="STRING" id="1137280.D777_00088"/>
<gene>
    <name evidence="2" type="ORF">D777_00088</name>
</gene>
<dbReference type="PATRIC" id="fig|1137280.3.peg.88"/>
<dbReference type="SUPFAM" id="SSF53474">
    <property type="entry name" value="alpha/beta-Hydrolases"/>
    <property type="match status" value="1"/>
</dbReference>
<proteinExistence type="predicted"/>
<sequence length="383" mass="42899">MPNLFKAAANKASGLTRQTALYAGNAFDRVFRAASLVKAGQTPFETLHDDGLVSLRYYPPLAEDFIELDDLVIPVERKTHRTPIVIIPPLAVNMLIYDLFPQRSLVRFLRAKGFEVYLIDWGVPGREHTHYNMHTYVAELLPAYLNRVRTHSGEQELSLHGWSMGGMFTLFYSALSQDQHVRNAIVLGSPIDSHASGLMGWMYQRIAEVAEVVRKRTGFRIHDVKPQWFHTPGWANTIGFKLTNPIGSVMGYWELIVRLGDREFVTNHATTSAFLDRMVAYPGGIIQDTVVRVWIDNQLSKGEIQIGEDLARLENVSANLLAVAGQEDTMVTPGAAKRVMDHVSSTDKTFRVIPGGHMGILAGSKAPKESWLEMAEWLAERSN</sequence>
<dbReference type="AlphaFoldDB" id="A0A072NIV2"/>
<accession>A0A072NIV2</accession>
<dbReference type="RefSeq" id="WP_036127501.1">
    <property type="nucleotide sequence ID" value="NZ_ANIE01000001.1"/>
</dbReference>
<evidence type="ECO:0000259" key="1">
    <source>
        <dbReference type="Pfam" id="PF12146"/>
    </source>
</evidence>
<comment type="caution">
    <text evidence="2">The sequence shown here is derived from an EMBL/GenBank/DDBJ whole genome shotgun (WGS) entry which is preliminary data.</text>
</comment>
<name>A0A072NIV2_9GAMM</name>
<dbReference type="PANTHER" id="PTHR36837">
    <property type="entry name" value="POLY(3-HYDROXYALKANOATE) POLYMERASE SUBUNIT PHAC"/>
    <property type="match status" value="1"/>
</dbReference>
<dbReference type="InterPro" id="IPR022742">
    <property type="entry name" value="Hydrolase_4"/>
</dbReference>
<feature type="domain" description="Serine aminopeptidase S33" evidence="1">
    <location>
        <begin position="105"/>
        <end position="356"/>
    </location>
</feature>
<protein>
    <submittedName>
        <fullName evidence="2">Polyhydroxyalkanoic acid synthase</fullName>
    </submittedName>
</protein>
<dbReference type="Pfam" id="PF12146">
    <property type="entry name" value="Hydrolase_4"/>
    <property type="match status" value="1"/>
</dbReference>